<feature type="domain" description="NADH-rubredoxin oxidoreductase C-terminal" evidence="5">
    <location>
        <begin position="327"/>
        <end position="373"/>
    </location>
</feature>
<dbReference type="EMBL" id="CP034463">
    <property type="protein sequence ID" value="AZP17550.1"/>
    <property type="molecule type" value="Genomic_DNA"/>
</dbReference>
<comment type="cofactor">
    <cofactor evidence="1">
        <name>FAD</name>
        <dbReference type="ChEBI" id="CHEBI:57692"/>
    </cofactor>
</comment>
<dbReference type="PANTHER" id="PTHR43429:SF3">
    <property type="entry name" value="NITRITE REDUCTASE [NAD(P)H]"/>
    <property type="match status" value="1"/>
</dbReference>
<evidence type="ECO:0000259" key="5">
    <source>
        <dbReference type="Pfam" id="PF18267"/>
    </source>
</evidence>
<dbReference type="InterPro" id="IPR023753">
    <property type="entry name" value="FAD/NAD-binding_dom"/>
</dbReference>
<gene>
    <name evidence="6" type="ORF">EJC51_16380</name>
</gene>
<dbReference type="SUPFAM" id="SSF51905">
    <property type="entry name" value="FAD/NAD(P)-binding domain"/>
    <property type="match status" value="1"/>
</dbReference>
<dbReference type="KEGG" id="saqu:EJC51_16380"/>
<dbReference type="PANTHER" id="PTHR43429">
    <property type="entry name" value="PYRIDINE NUCLEOTIDE-DISULFIDE OXIDOREDUCTASE DOMAIN-CONTAINING"/>
    <property type="match status" value="1"/>
</dbReference>
<proteinExistence type="predicted"/>
<keyword evidence="2" id="KW-0285">Flavoprotein</keyword>
<dbReference type="InterPro" id="IPR041575">
    <property type="entry name" value="Rubredoxin_C"/>
</dbReference>
<evidence type="ECO:0000256" key="2">
    <source>
        <dbReference type="ARBA" id="ARBA00022630"/>
    </source>
</evidence>
<dbReference type="Pfam" id="PF18267">
    <property type="entry name" value="Rubredoxin_C"/>
    <property type="match status" value="1"/>
</dbReference>
<evidence type="ECO:0000256" key="1">
    <source>
        <dbReference type="ARBA" id="ARBA00001974"/>
    </source>
</evidence>
<dbReference type="Gene3D" id="3.30.390.30">
    <property type="match status" value="1"/>
</dbReference>
<dbReference type="InterPro" id="IPR050260">
    <property type="entry name" value="FAD-bd_OxRdtase"/>
</dbReference>
<dbReference type="PRINTS" id="PR00469">
    <property type="entry name" value="PNDRDTASEII"/>
</dbReference>
<dbReference type="InterPro" id="IPR036188">
    <property type="entry name" value="FAD/NAD-bd_sf"/>
</dbReference>
<dbReference type="Gene3D" id="3.50.50.60">
    <property type="entry name" value="FAD/NAD(P)-binding domain"/>
    <property type="match status" value="2"/>
</dbReference>
<dbReference type="Proteomes" id="UP000280197">
    <property type="component" value="Chromosome"/>
</dbReference>
<dbReference type="GO" id="GO:0016491">
    <property type="term" value="F:oxidoreductase activity"/>
    <property type="evidence" value="ECO:0007669"/>
    <property type="project" value="InterPro"/>
</dbReference>
<dbReference type="RefSeq" id="WP_126271764.1">
    <property type="nucleotide sequence ID" value="NZ_CP034463.1"/>
</dbReference>
<keyword evidence="3" id="KW-0274">FAD</keyword>
<protein>
    <submittedName>
        <fullName evidence="6">NAD(P)/FAD-dependent oxidoreductase</fullName>
    </submittedName>
</protein>
<dbReference type="PRINTS" id="PR00368">
    <property type="entry name" value="FADPNR"/>
</dbReference>
<name>A0A3Q9BZN6_9ACTN</name>
<reference evidence="6 7" key="1">
    <citation type="submission" date="2018-12" db="EMBL/GenBank/DDBJ databases">
        <authorList>
            <person name="Li K."/>
        </authorList>
    </citation>
    <scope>NUCLEOTIDE SEQUENCE [LARGE SCALE GENOMIC DNA]</scope>
    <source>
        <strain evidence="7">CR22</strain>
    </source>
</reference>
<organism evidence="6 7">
    <name type="scientific">Streptomyces aquilus</name>
    <dbReference type="NCBI Taxonomy" id="2548456"/>
    <lineage>
        <taxon>Bacteria</taxon>
        <taxon>Bacillati</taxon>
        <taxon>Actinomycetota</taxon>
        <taxon>Actinomycetes</taxon>
        <taxon>Kitasatosporales</taxon>
        <taxon>Streptomycetaceae</taxon>
        <taxon>Streptomyces</taxon>
    </lineage>
</organism>
<evidence type="ECO:0000313" key="7">
    <source>
        <dbReference type="Proteomes" id="UP000280197"/>
    </source>
</evidence>
<dbReference type="AlphaFoldDB" id="A0A3Q9BZN6"/>
<dbReference type="InterPro" id="IPR016156">
    <property type="entry name" value="FAD/NAD-linked_Rdtase_dimer_sf"/>
</dbReference>
<keyword evidence="7" id="KW-1185">Reference proteome</keyword>
<accession>A0A3Q9BZN6</accession>
<dbReference type="Pfam" id="PF07992">
    <property type="entry name" value="Pyr_redox_2"/>
    <property type="match status" value="1"/>
</dbReference>
<evidence type="ECO:0000313" key="6">
    <source>
        <dbReference type="EMBL" id="AZP17550.1"/>
    </source>
</evidence>
<evidence type="ECO:0000256" key="3">
    <source>
        <dbReference type="ARBA" id="ARBA00022827"/>
    </source>
</evidence>
<sequence>MTSNTRVVVIGAGLAGVRLARRLGELGTPVTLIGEEEHHPYNRVLLAEVLAGRYSPDVIALPAPARLTRARVTGIDRAARTVECADGSKIAYDTLVLATGSNPVLPPLRGLFNRDHVLPEGVHAFRTMDDCLGLSKQVRPGVKAVVIGGGLLGVSAARALAQRGAQVVLAQQGERLMERQLDPSASKLVQRHLKDLGVEIHTECRVRDVRVVGGAVRSVEMSDGYALDADLVVLACGVHPRAGLAWNAGLEIRKGIVVDDELRTSDPHIHAIGDCAQHDGVLYGLATPALEQADVLAELLAGRTNARYTGTRSLTRLTLTDPNSPFDLAAFGETEPRPGDDVVQLTDATRGTYRKVVVRDDRLVGGVLVGELGTVGALARAWEGAEPLPDDGPLLHLLTNDGGS</sequence>
<feature type="domain" description="FAD/NAD(P)-binding" evidence="4">
    <location>
        <begin position="6"/>
        <end position="292"/>
    </location>
</feature>
<evidence type="ECO:0000259" key="4">
    <source>
        <dbReference type="Pfam" id="PF07992"/>
    </source>
</evidence>